<evidence type="ECO:0000313" key="3">
    <source>
        <dbReference type="Proteomes" id="UP001352263"/>
    </source>
</evidence>
<comment type="caution">
    <text evidence="2">The sequence shown here is derived from an EMBL/GenBank/DDBJ whole genome shotgun (WGS) entry which is preliminary data.</text>
</comment>
<feature type="compositionally biased region" description="Low complexity" evidence="1">
    <location>
        <begin position="1"/>
        <end position="23"/>
    </location>
</feature>
<dbReference type="InterPro" id="IPR001387">
    <property type="entry name" value="Cro/C1-type_HTH"/>
</dbReference>
<protein>
    <submittedName>
        <fullName evidence="2">Helix-turn-helix transcriptional regulator</fullName>
    </submittedName>
</protein>
<feature type="region of interest" description="Disordered" evidence="1">
    <location>
        <begin position="1"/>
        <end position="46"/>
    </location>
</feature>
<dbReference type="RefSeq" id="WP_326508878.1">
    <property type="nucleotide sequence ID" value="NZ_JAWIIV010000027.1"/>
</dbReference>
<evidence type="ECO:0000256" key="1">
    <source>
        <dbReference type="SAM" id="MobiDB-lite"/>
    </source>
</evidence>
<dbReference type="CDD" id="cd00093">
    <property type="entry name" value="HTH_XRE"/>
    <property type="match status" value="1"/>
</dbReference>
<feature type="compositionally biased region" description="Acidic residues" evidence="1">
    <location>
        <begin position="35"/>
        <end position="44"/>
    </location>
</feature>
<reference evidence="2 3" key="1">
    <citation type="submission" date="2023-10" db="EMBL/GenBank/DDBJ databases">
        <title>Noviherbaspirillum sp. CPCC 100848 genome assembly.</title>
        <authorList>
            <person name="Li X.Y."/>
            <person name="Fang X.M."/>
        </authorList>
    </citation>
    <scope>NUCLEOTIDE SEQUENCE [LARGE SCALE GENOMIC DNA]</scope>
    <source>
        <strain evidence="2 3">CPCC 100848</strain>
    </source>
</reference>
<gene>
    <name evidence="2" type="ORF">RY831_23835</name>
</gene>
<accession>A0ABU6JEW7</accession>
<sequence length="210" mass="23631">MPRQATNKTAAGGAPAPKTATKQTRAKTRVTAQPEVEDNQEDLLPEGYGSKKLRVPGFRLIARLKQRIAELGVGDRYIADIMGITPIYWNSLTNGHRKMNSLDKGKMERIAEFLDIPIVQVMVLADYLEPSDFFPGDMNAHLKAAYEKMKVDPSWAAWAPTAKEWDSLSIPTKTGFVMLYETVYQKSLLRRAEVENPDLAEKMVKTKKTF</sequence>
<name>A0ABU6JEW7_9BURK</name>
<evidence type="ECO:0000313" key="2">
    <source>
        <dbReference type="EMBL" id="MEC4722199.1"/>
    </source>
</evidence>
<dbReference type="EMBL" id="JAWIIV010000027">
    <property type="protein sequence ID" value="MEC4722199.1"/>
    <property type="molecule type" value="Genomic_DNA"/>
</dbReference>
<organism evidence="2 3">
    <name type="scientific">Noviherbaspirillum album</name>
    <dbReference type="NCBI Taxonomy" id="3080276"/>
    <lineage>
        <taxon>Bacteria</taxon>
        <taxon>Pseudomonadati</taxon>
        <taxon>Pseudomonadota</taxon>
        <taxon>Betaproteobacteria</taxon>
        <taxon>Burkholderiales</taxon>
        <taxon>Oxalobacteraceae</taxon>
        <taxon>Noviherbaspirillum</taxon>
    </lineage>
</organism>
<dbReference type="Proteomes" id="UP001352263">
    <property type="component" value="Unassembled WGS sequence"/>
</dbReference>
<keyword evidence="3" id="KW-1185">Reference proteome</keyword>
<proteinExistence type="predicted"/>